<dbReference type="SUPFAM" id="SSF53850">
    <property type="entry name" value="Periplasmic binding protein-like II"/>
    <property type="match status" value="1"/>
</dbReference>
<dbReference type="GO" id="GO:1904680">
    <property type="term" value="F:peptide transmembrane transporter activity"/>
    <property type="evidence" value="ECO:0007669"/>
    <property type="project" value="TreeGrafter"/>
</dbReference>
<comment type="similarity">
    <text evidence="2">Belongs to the bacterial solute-binding protein 5 family.</text>
</comment>
<comment type="subcellular location">
    <subcellularLocation>
        <location evidence="1">Cell envelope</location>
    </subcellularLocation>
</comment>
<keyword evidence="3" id="KW-0813">Transport</keyword>
<protein>
    <submittedName>
        <fullName evidence="6">ABC transporter substrate-binding protein</fullName>
    </submittedName>
</protein>
<accession>A0A455T6P2</accession>
<dbReference type="EMBL" id="AP019377">
    <property type="protein sequence ID" value="BBH93484.1"/>
    <property type="molecule type" value="Genomic_DNA"/>
</dbReference>
<dbReference type="GO" id="GO:0015833">
    <property type="term" value="P:peptide transport"/>
    <property type="evidence" value="ECO:0007669"/>
    <property type="project" value="TreeGrafter"/>
</dbReference>
<dbReference type="AlphaFoldDB" id="A0A455T6P2"/>
<dbReference type="GO" id="GO:0042597">
    <property type="term" value="C:periplasmic space"/>
    <property type="evidence" value="ECO:0007669"/>
    <property type="project" value="UniProtKB-ARBA"/>
</dbReference>
<dbReference type="Gene3D" id="3.40.190.10">
    <property type="entry name" value="Periplasmic binding protein-like II"/>
    <property type="match status" value="1"/>
</dbReference>
<reference evidence="6" key="1">
    <citation type="submission" date="2018-12" db="EMBL/GenBank/DDBJ databases">
        <title>Novel natural products biosynthetic potential of the class Ktedonobacteria.</title>
        <authorList>
            <person name="Zheng Y."/>
            <person name="Saitou A."/>
            <person name="Wang C.M."/>
            <person name="Toyoda A."/>
            <person name="Minakuchi Y."/>
            <person name="Sekiguchi Y."/>
            <person name="Ueda K."/>
            <person name="Takano H."/>
            <person name="Sakai Y."/>
            <person name="Yokota A."/>
            <person name="Yabe S."/>
        </authorList>
    </citation>
    <scope>NUCLEOTIDE SEQUENCE</scope>
    <source>
        <strain evidence="6">A3-2</strain>
    </source>
</reference>
<dbReference type="Gene3D" id="3.90.76.10">
    <property type="entry name" value="Dipeptide-binding Protein, Domain 1"/>
    <property type="match status" value="1"/>
</dbReference>
<dbReference type="InterPro" id="IPR030678">
    <property type="entry name" value="Peptide/Ni-bd"/>
</dbReference>
<organism evidence="6">
    <name type="scientific">Thermogemmatispora argillosa</name>
    <dbReference type="NCBI Taxonomy" id="2045280"/>
    <lineage>
        <taxon>Bacteria</taxon>
        <taxon>Bacillati</taxon>
        <taxon>Chloroflexota</taxon>
        <taxon>Ktedonobacteria</taxon>
        <taxon>Thermogemmatisporales</taxon>
        <taxon>Thermogemmatisporaceae</taxon>
        <taxon>Thermogemmatispora</taxon>
    </lineage>
</organism>
<dbReference type="PANTHER" id="PTHR30290:SF10">
    <property type="entry name" value="PERIPLASMIC OLIGOPEPTIDE-BINDING PROTEIN-RELATED"/>
    <property type="match status" value="1"/>
</dbReference>
<dbReference type="InterPro" id="IPR039424">
    <property type="entry name" value="SBP_5"/>
</dbReference>
<evidence type="ECO:0000256" key="4">
    <source>
        <dbReference type="ARBA" id="ARBA00022729"/>
    </source>
</evidence>
<dbReference type="InterPro" id="IPR000914">
    <property type="entry name" value="SBP_5_dom"/>
</dbReference>
<evidence type="ECO:0000313" key="6">
    <source>
        <dbReference type="EMBL" id="BBH93484.1"/>
    </source>
</evidence>
<dbReference type="PANTHER" id="PTHR30290">
    <property type="entry name" value="PERIPLASMIC BINDING COMPONENT OF ABC TRANSPORTER"/>
    <property type="match status" value="1"/>
</dbReference>
<dbReference type="Pfam" id="PF00496">
    <property type="entry name" value="SBP_bac_5"/>
    <property type="match status" value="1"/>
</dbReference>
<gene>
    <name evidence="6" type="ORF">KTA_16830</name>
</gene>
<dbReference type="Gene3D" id="3.10.105.10">
    <property type="entry name" value="Dipeptide-binding Protein, Domain 3"/>
    <property type="match status" value="1"/>
</dbReference>
<keyword evidence="4" id="KW-0732">Signal</keyword>
<feature type="domain" description="Solute-binding protein family 5" evidence="5">
    <location>
        <begin position="124"/>
        <end position="489"/>
    </location>
</feature>
<evidence type="ECO:0000256" key="1">
    <source>
        <dbReference type="ARBA" id="ARBA00004196"/>
    </source>
</evidence>
<sequence>MYRWLHAFHCGSHRQGEAAAPSRLPTRRSSSSAPWLRGVLLGAAFWWLMLLLAACGGSSSPSTTAQQPLPAGQQVLLFPNVGTKDISTLDPAQGPDANSALAVNMIYSGLVRATADLSVVPDQATWQISSDQRVYTFHLKPGIAFSDGTPVTAQTYVFTLTRQLLPEVKSPIASFFEGFIAGAADVAAGKTRTLSGVRALDNLTLQITLTRPTPFFLEVLTNPLFDPLNPAVIQKYGQANWASQAAGNALGTGPFMVKSWLHNVKMVLVPNPHYYGPKPRLREVDMLFVSDPATAFKAYEAHQYSFIWNIPPDELGRARQMPGFVQRSLLQTDLLFFYTRKPPFDKTAVRQAFAYAIDKKTLAHAIFKDAVLPANTIIPPGMPGYQADYTGLPYDRARARSLLLSVYPDSSKVPPIVFTYPSSQVSQSEAAALQQMWQSALGLQVKLRAMDLTTYNDELSKHLVQMGFIQWTADFPDPYDWLTLNLTTGSPNNNGEWSNPQFDHLVAQAEQESGEARLRTYNEAERVAIEDVGWLPLDHQALAAVIPAWLHGVTLNGLGLYFGDWSAVYLLQH</sequence>
<evidence type="ECO:0000259" key="5">
    <source>
        <dbReference type="Pfam" id="PF00496"/>
    </source>
</evidence>
<dbReference type="CDD" id="cd08504">
    <property type="entry name" value="PBP2_OppA"/>
    <property type="match status" value="1"/>
</dbReference>
<evidence type="ECO:0000256" key="2">
    <source>
        <dbReference type="ARBA" id="ARBA00005695"/>
    </source>
</evidence>
<name>A0A455T6P2_9CHLR</name>
<evidence type="ECO:0000256" key="3">
    <source>
        <dbReference type="ARBA" id="ARBA00022448"/>
    </source>
</evidence>
<dbReference type="GO" id="GO:0043190">
    <property type="term" value="C:ATP-binding cassette (ABC) transporter complex"/>
    <property type="evidence" value="ECO:0007669"/>
    <property type="project" value="InterPro"/>
</dbReference>
<dbReference type="GO" id="GO:0030313">
    <property type="term" value="C:cell envelope"/>
    <property type="evidence" value="ECO:0007669"/>
    <property type="project" value="UniProtKB-SubCell"/>
</dbReference>
<proteinExistence type="inferred from homology"/>
<dbReference type="PIRSF" id="PIRSF002741">
    <property type="entry name" value="MppA"/>
    <property type="match status" value="1"/>
</dbReference>